<dbReference type="SUPFAM" id="SSF53335">
    <property type="entry name" value="S-adenosyl-L-methionine-dependent methyltransferases"/>
    <property type="match status" value="1"/>
</dbReference>
<proteinExistence type="predicted"/>
<keyword evidence="1" id="KW-0489">Methyltransferase</keyword>
<protein>
    <submittedName>
        <fullName evidence="1">Predicted O-methyltransferase YrrM</fullName>
    </submittedName>
</protein>
<dbReference type="Pfam" id="PF13578">
    <property type="entry name" value="Methyltransf_24"/>
    <property type="match status" value="1"/>
</dbReference>
<dbReference type="Gene3D" id="3.40.50.150">
    <property type="entry name" value="Vaccinia Virus protein VP39"/>
    <property type="match status" value="1"/>
</dbReference>
<accession>A0A1G5K7T1</accession>
<dbReference type="GO" id="GO:0032259">
    <property type="term" value="P:methylation"/>
    <property type="evidence" value="ECO:0007669"/>
    <property type="project" value="UniProtKB-KW"/>
</dbReference>
<keyword evidence="1" id="KW-0808">Transferase</keyword>
<keyword evidence="2" id="KW-1185">Reference proteome</keyword>
<dbReference type="AlphaFoldDB" id="A0A1G5K7T1"/>
<evidence type="ECO:0000313" key="1">
    <source>
        <dbReference type="EMBL" id="SCY96068.1"/>
    </source>
</evidence>
<dbReference type="InterPro" id="IPR029063">
    <property type="entry name" value="SAM-dependent_MTases_sf"/>
</dbReference>
<name>A0A1G5K7T1_9FIRM</name>
<dbReference type="EMBL" id="FMUS01000024">
    <property type="protein sequence ID" value="SCY96068.1"/>
    <property type="molecule type" value="Genomic_DNA"/>
</dbReference>
<sequence>MAYNFKVNKEIIENVIDDLKSQCFIPEDSVFCHETDSNPQKDIYYNDYSFLDALGHYRSIEIVDNALDLLKERNIVTNDAEYPLTIFDAFAYKVKSNFIVPWKSFTPTMERLVYMLSWVKKPTKAIFIGVNCGYTLAWMTGAFWKNDANSESAEVYGVDINPTLLKITKRNFDCLDIEASLEFIAEDGYTALNQFEDEYFDLAFLDTRKSFRTLEKLYKKIKKDGWLLMHNASDRHFEKEMKPYVEFVRDKQNFSESILFNIDTKGLELSVKGSMNT</sequence>
<dbReference type="STRING" id="1120976.SAMN03080606_03249"/>
<gene>
    <name evidence="1" type="ORF">SAMN03080606_03249</name>
</gene>
<dbReference type="GO" id="GO:0008168">
    <property type="term" value="F:methyltransferase activity"/>
    <property type="evidence" value="ECO:0007669"/>
    <property type="project" value="UniProtKB-KW"/>
</dbReference>
<dbReference type="Proteomes" id="UP000198636">
    <property type="component" value="Unassembled WGS sequence"/>
</dbReference>
<evidence type="ECO:0000313" key="2">
    <source>
        <dbReference type="Proteomes" id="UP000198636"/>
    </source>
</evidence>
<dbReference type="RefSeq" id="WP_176759068.1">
    <property type="nucleotide sequence ID" value="NZ_FMUS01000024.1"/>
</dbReference>
<dbReference type="CDD" id="cd02440">
    <property type="entry name" value="AdoMet_MTases"/>
    <property type="match status" value="1"/>
</dbReference>
<organism evidence="1 2">
    <name type="scientific">Alkaliphilus peptidifermentans DSM 18978</name>
    <dbReference type="NCBI Taxonomy" id="1120976"/>
    <lineage>
        <taxon>Bacteria</taxon>
        <taxon>Bacillati</taxon>
        <taxon>Bacillota</taxon>
        <taxon>Clostridia</taxon>
        <taxon>Peptostreptococcales</taxon>
        <taxon>Natronincolaceae</taxon>
        <taxon>Alkaliphilus</taxon>
    </lineage>
</organism>
<reference evidence="1 2" key="1">
    <citation type="submission" date="2016-10" db="EMBL/GenBank/DDBJ databases">
        <authorList>
            <person name="de Groot N.N."/>
        </authorList>
    </citation>
    <scope>NUCLEOTIDE SEQUENCE [LARGE SCALE GENOMIC DNA]</scope>
    <source>
        <strain evidence="1 2">DSM 18978</strain>
    </source>
</reference>